<dbReference type="Proteomes" id="UP000288812">
    <property type="component" value="Unassembled WGS sequence"/>
</dbReference>
<dbReference type="OrthoDB" id="9786493at2"/>
<feature type="transmembrane region" description="Helical" evidence="5">
    <location>
        <begin position="218"/>
        <end position="242"/>
    </location>
</feature>
<evidence type="ECO:0000256" key="2">
    <source>
        <dbReference type="ARBA" id="ARBA00022692"/>
    </source>
</evidence>
<dbReference type="GO" id="GO:0005886">
    <property type="term" value="C:plasma membrane"/>
    <property type="evidence" value="ECO:0007669"/>
    <property type="project" value="TreeGrafter"/>
</dbReference>
<reference evidence="6 7" key="1">
    <citation type="submission" date="2018-11" db="EMBL/GenBank/DDBJ databases">
        <title>Genome sequencing and assembly of Anaerosphaera sp. nov., GS7-6-2.</title>
        <authorList>
            <person name="Rettenmaier R."/>
            <person name="Liebl W."/>
            <person name="Zverlov V."/>
        </authorList>
    </citation>
    <scope>NUCLEOTIDE SEQUENCE [LARGE SCALE GENOMIC DNA]</scope>
    <source>
        <strain evidence="6 7">GS7-6-2</strain>
    </source>
</reference>
<evidence type="ECO:0000256" key="5">
    <source>
        <dbReference type="SAM" id="Phobius"/>
    </source>
</evidence>
<feature type="transmembrane region" description="Helical" evidence="5">
    <location>
        <begin position="27"/>
        <end position="53"/>
    </location>
</feature>
<name>A0A437S911_9FIRM</name>
<feature type="transmembrane region" description="Helical" evidence="5">
    <location>
        <begin position="148"/>
        <end position="173"/>
    </location>
</feature>
<dbReference type="GO" id="GO:0015499">
    <property type="term" value="F:formate transmembrane transporter activity"/>
    <property type="evidence" value="ECO:0007669"/>
    <property type="project" value="TreeGrafter"/>
</dbReference>
<evidence type="ECO:0000313" key="6">
    <source>
        <dbReference type="EMBL" id="RVU55593.1"/>
    </source>
</evidence>
<dbReference type="RefSeq" id="WP_127723426.1">
    <property type="nucleotide sequence ID" value="NZ_RLIH01000002.1"/>
</dbReference>
<feature type="transmembrane region" description="Helical" evidence="5">
    <location>
        <begin position="180"/>
        <end position="198"/>
    </location>
</feature>
<proteinExistence type="predicted"/>
<dbReference type="Gene3D" id="1.20.1080.10">
    <property type="entry name" value="Glycerol uptake facilitator protein"/>
    <property type="match status" value="1"/>
</dbReference>
<dbReference type="InterPro" id="IPR023271">
    <property type="entry name" value="Aquaporin-like"/>
</dbReference>
<dbReference type="InterPro" id="IPR000292">
    <property type="entry name" value="For/NO2_transpt"/>
</dbReference>
<comment type="subcellular location">
    <subcellularLocation>
        <location evidence="1">Membrane</location>
        <topology evidence="1">Multi-pass membrane protein</topology>
    </subcellularLocation>
</comment>
<sequence length="257" mass="27555">MYSGIVSKLANLSVAKRTLYEDSKFKYLVSSMLAGFHVGVGLLTMCLSIAIFADVSFPIVKLVNGFLFSLALSLVLAAGGDLFTGNVLVLSTGAMNKKVTTGDAVKICTFSYFGNFLGAILLSLVYYATDIPTDGMTDAIINLAISKASYGASALFFKGILCNILVCLGVLVYNKLENEAAKLIMIFWCILPFVALGFEHSVANMTCFTLAKMLTPDFTFAMMIKNLIPVTLGNIVGGFVLAGTYQIMGTKSEKVKN</sequence>
<protein>
    <submittedName>
        <fullName evidence="6">Formate/nitrite transporter family protein</fullName>
    </submittedName>
</protein>
<keyword evidence="7" id="KW-1185">Reference proteome</keyword>
<evidence type="ECO:0000256" key="4">
    <source>
        <dbReference type="ARBA" id="ARBA00023136"/>
    </source>
</evidence>
<keyword evidence="2 5" id="KW-0812">Transmembrane</keyword>
<evidence type="ECO:0000313" key="7">
    <source>
        <dbReference type="Proteomes" id="UP000288812"/>
    </source>
</evidence>
<dbReference type="EMBL" id="RLIH01000002">
    <property type="protein sequence ID" value="RVU55593.1"/>
    <property type="molecule type" value="Genomic_DNA"/>
</dbReference>
<gene>
    <name evidence="6" type="ORF">EF514_02365</name>
</gene>
<dbReference type="PANTHER" id="PTHR30520">
    <property type="entry name" value="FORMATE TRANSPORTER-RELATED"/>
    <property type="match status" value="1"/>
</dbReference>
<accession>A0A437S911</accession>
<organism evidence="6 7">
    <name type="scientific">Anaerosphaera multitolerans</name>
    <dbReference type="NCBI Taxonomy" id="2487351"/>
    <lineage>
        <taxon>Bacteria</taxon>
        <taxon>Bacillati</taxon>
        <taxon>Bacillota</taxon>
        <taxon>Tissierellia</taxon>
        <taxon>Tissierellales</taxon>
        <taxon>Peptoniphilaceae</taxon>
        <taxon>Anaerosphaera</taxon>
    </lineage>
</organism>
<keyword evidence="3 5" id="KW-1133">Transmembrane helix</keyword>
<feature type="transmembrane region" description="Helical" evidence="5">
    <location>
        <begin position="110"/>
        <end position="128"/>
    </location>
</feature>
<evidence type="ECO:0000256" key="3">
    <source>
        <dbReference type="ARBA" id="ARBA00022989"/>
    </source>
</evidence>
<dbReference type="AlphaFoldDB" id="A0A437S911"/>
<comment type="caution">
    <text evidence="6">The sequence shown here is derived from an EMBL/GenBank/DDBJ whole genome shotgun (WGS) entry which is preliminary data.</text>
</comment>
<keyword evidence="4 5" id="KW-0472">Membrane</keyword>
<dbReference type="Pfam" id="PF01226">
    <property type="entry name" value="Form_Nir_trans"/>
    <property type="match status" value="1"/>
</dbReference>
<dbReference type="PANTHER" id="PTHR30520:SF8">
    <property type="entry name" value="NITRITE TRANSPORTER NIRC"/>
    <property type="match status" value="1"/>
</dbReference>
<evidence type="ECO:0000256" key="1">
    <source>
        <dbReference type="ARBA" id="ARBA00004141"/>
    </source>
</evidence>
<feature type="transmembrane region" description="Helical" evidence="5">
    <location>
        <begin position="65"/>
        <end position="89"/>
    </location>
</feature>